<proteinExistence type="predicted"/>
<organism evidence="1 2">
    <name type="scientific">Hyposidra talaca nucleopolyhedrovirus</name>
    <dbReference type="NCBI Taxonomy" id="1070315"/>
    <lineage>
        <taxon>Viruses</taxon>
        <taxon>Viruses incertae sedis</taxon>
        <taxon>Naldaviricetes</taxon>
        <taxon>Lefavirales</taxon>
        <taxon>Baculoviridae</taxon>
        <taxon>Alphabaculovirus</taxon>
        <taxon>Alphabaculovirus hytalacae</taxon>
    </lineage>
</organism>
<reference evidence="1 2" key="1">
    <citation type="journal article" date="2018" name="Sci. Rep.">
        <title>Comprehensive analysis of single molecule sequencing-derived complete genome and whole transcriptome of Hyposidra talaca nuclear polyhedrosis virus.</title>
        <authorList>
            <person name="Nguyen T.T."/>
            <person name="Suryamohan K."/>
            <person name="Kuriakose B."/>
            <person name="Janakiraman V."/>
            <person name="Reichelt M."/>
            <person name="Chaudhuri S."/>
            <person name="Guillory J."/>
            <person name="Divakaran N."/>
            <person name="Rabins P.E."/>
            <person name="Goel R."/>
            <person name="Deka B."/>
            <person name="Sarkar S."/>
            <person name="Ekka P."/>
            <person name="Tsai Y.C."/>
            <person name="Vargas D."/>
            <person name="Santhosh S."/>
            <person name="Mohan S."/>
            <person name="Chin C.S."/>
            <person name="Korlach J."/>
            <person name="Thomas G."/>
            <person name="Babu A."/>
            <person name="Seshagiri S."/>
        </authorList>
    </citation>
    <scope>NUCLEOTIDE SEQUENCE [LARGE SCALE GENOMIC DNA]</scope>
    <source>
        <strain evidence="1 2">HytaNPVIndia001</strain>
    </source>
</reference>
<dbReference type="KEGG" id="vg:65101608"/>
<evidence type="ECO:0000313" key="1">
    <source>
        <dbReference type="EMBL" id="AWW14490.1"/>
    </source>
</evidence>
<name>A0A2Z4HI71_9ABAC</name>
<protein>
    <submittedName>
        <fullName evidence="1">Uncharacterized protein</fullName>
    </submittedName>
</protein>
<accession>A0A2Z4HI71</accession>
<sequence length="94" mass="10489">MATISSASSTYNCWIIFLINIIDRSLHDQCVHKHDSFIISFKPTFASSAVSAVNSRILLFSRFRVDNNNALHSNSLSKLSRALVCVNRGHFCTA</sequence>
<dbReference type="RefSeq" id="YP_010086397.1">
    <property type="nucleotide sequence ID" value="NC_055453.1"/>
</dbReference>
<gene>
    <name evidence="1" type="primary">orf130</name>
    <name evidence="1" type="ORF">HytaNPV_gp130</name>
</gene>
<dbReference type="EMBL" id="MH261376">
    <property type="protein sequence ID" value="AWW14490.1"/>
    <property type="molecule type" value="Genomic_DNA"/>
</dbReference>
<dbReference type="GeneID" id="65101608"/>
<dbReference type="Proteomes" id="UP000501125">
    <property type="component" value="Chromosome"/>
</dbReference>
<evidence type="ECO:0000313" key="2">
    <source>
        <dbReference type="Proteomes" id="UP000501125"/>
    </source>
</evidence>
<keyword evidence="2" id="KW-1185">Reference proteome</keyword>